<keyword evidence="10 12" id="KW-0472">Membrane</keyword>
<evidence type="ECO:0000256" key="12">
    <source>
        <dbReference type="SAM" id="Phobius"/>
    </source>
</evidence>
<gene>
    <name evidence="16" type="ORF">BECKTUN1418D_GA0071000_10749</name>
    <name evidence="14" type="ORF">BECKTUN1418E_GA0071001_10028</name>
    <name evidence="15" type="ORF">BECKTUN1418F_GA0071002_10027</name>
</gene>
<dbReference type="Pfam" id="PF00520">
    <property type="entry name" value="Ion_trans"/>
    <property type="match status" value="1"/>
</dbReference>
<dbReference type="AlphaFoldDB" id="A0A450ZC87"/>
<feature type="transmembrane region" description="Helical" evidence="12">
    <location>
        <begin position="21"/>
        <end position="40"/>
    </location>
</feature>
<comment type="subcellular location">
    <subcellularLocation>
        <location evidence="1">Membrane</location>
        <topology evidence="1">Multi-pass membrane protein</topology>
    </subcellularLocation>
</comment>
<feature type="transmembrane region" description="Helical" evidence="12">
    <location>
        <begin position="46"/>
        <end position="67"/>
    </location>
</feature>
<feature type="domain" description="Ion transport" evidence="13">
    <location>
        <begin position="17"/>
        <end position="231"/>
    </location>
</feature>
<dbReference type="InterPro" id="IPR028325">
    <property type="entry name" value="VG_K_chnl"/>
</dbReference>
<dbReference type="GO" id="GO:0001508">
    <property type="term" value="P:action potential"/>
    <property type="evidence" value="ECO:0007669"/>
    <property type="project" value="TreeGrafter"/>
</dbReference>
<name>A0A450ZC87_9GAMM</name>
<evidence type="ECO:0000256" key="7">
    <source>
        <dbReference type="ARBA" id="ARBA00022958"/>
    </source>
</evidence>
<dbReference type="InterPro" id="IPR027359">
    <property type="entry name" value="Volt_channel_dom_sf"/>
</dbReference>
<dbReference type="PANTHER" id="PTHR11537:SF254">
    <property type="entry name" value="POTASSIUM VOLTAGE-GATED CHANNEL PROTEIN SHAB"/>
    <property type="match status" value="1"/>
</dbReference>
<keyword evidence="8 12" id="KW-1133">Transmembrane helix</keyword>
<evidence type="ECO:0000256" key="11">
    <source>
        <dbReference type="ARBA" id="ARBA00023303"/>
    </source>
</evidence>
<keyword evidence="9" id="KW-0406">Ion transport</keyword>
<dbReference type="GO" id="GO:0008076">
    <property type="term" value="C:voltage-gated potassium channel complex"/>
    <property type="evidence" value="ECO:0007669"/>
    <property type="project" value="InterPro"/>
</dbReference>
<feature type="transmembrane region" description="Helical" evidence="12">
    <location>
        <begin position="174"/>
        <end position="191"/>
    </location>
</feature>
<keyword evidence="3" id="KW-0633">Potassium transport</keyword>
<keyword evidence="6" id="KW-0851">Voltage-gated channel</keyword>
<feature type="transmembrane region" description="Helical" evidence="12">
    <location>
        <begin position="203"/>
        <end position="226"/>
    </location>
</feature>
<feature type="transmembrane region" description="Helical" evidence="12">
    <location>
        <begin position="79"/>
        <end position="101"/>
    </location>
</feature>
<evidence type="ECO:0000256" key="2">
    <source>
        <dbReference type="ARBA" id="ARBA00022448"/>
    </source>
</evidence>
<evidence type="ECO:0000256" key="6">
    <source>
        <dbReference type="ARBA" id="ARBA00022882"/>
    </source>
</evidence>
<keyword evidence="4 12" id="KW-0812">Transmembrane</keyword>
<dbReference type="EMBL" id="CAADFX010000074">
    <property type="protein sequence ID" value="VFK58027.1"/>
    <property type="molecule type" value="Genomic_DNA"/>
</dbReference>
<evidence type="ECO:0000256" key="8">
    <source>
        <dbReference type="ARBA" id="ARBA00022989"/>
    </source>
</evidence>
<dbReference type="EMBL" id="CAADFV010000002">
    <property type="protein sequence ID" value="VFK50292.1"/>
    <property type="molecule type" value="Genomic_DNA"/>
</dbReference>
<dbReference type="SUPFAM" id="SSF81324">
    <property type="entry name" value="Voltage-gated potassium channels"/>
    <property type="match status" value="1"/>
</dbReference>
<evidence type="ECO:0000259" key="13">
    <source>
        <dbReference type="Pfam" id="PF00520"/>
    </source>
</evidence>
<evidence type="ECO:0000256" key="5">
    <source>
        <dbReference type="ARBA" id="ARBA00022826"/>
    </source>
</evidence>
<evidence type="ECO:0000313" key="16">
    <source>
        <dbReference type="EMBL" id="VFK58027.1"/>
    </source>
</evidence>
<feature type="transmembrane region" description="Helical" evidence="12">
    <location>
        <begin position="141"/>
        <end position="162"/>
    </location>
</feature>
<evidence type="ECO:0000313" key="15">
    <source>
        <dbReference type="EMBL" id="VFK51404.1"/>
    </source>
</evidence>
<organism evidence="15">
    <name type="scientific">Candidatus Kentrum sp. TUN</name>
    <dbReference type="NCBI Taxonomy" id="2126343"/>
    <lineage>
        <taxon>Bacteria</taxon>
        <taxon>Pseudomonadati</taxon>
        <taxon>Pseudomonadota</taxon>
        <taxon>Gammaproteobacteria</taxon>
        <taxon>Candidatus Kentrum</taxon>
    </lineage>
</organism>
<reference evidence="15" key="1">
    <citation type="submission" date="2019-02" db="EMBL/GenBank/DDBJ databases">
        <authorList>
            <person name="Gruber-Vodicka R. H."/>
            <person name="Seah K. B. B."/>
        </authorList>
    </citation>
    <scope>NUCLEOTIDE SEQUENCE</scope>
    <source>
        <strain evidence="16">BECK_BY1</strain>
        <strain evidence="14">BECK_BY2</strain>
        <strain evidence="15">BECK_BY3</strain>
    </source>
</reference>
<keyword evidence="5" id="KW-0631">Potassium channel</keyword>
<evidence type="ECO:0000256" key="4">
    <source>
        <dbReference type="ARBA" id="ARBA00022692"/>
    </source>
</evidence>
<dbReference type="Gene3D" id="1.10.287.70">
    <property type="match status" value="1"/>
</dbReference>
<keyword evidence="2" id="KW-0813">Transport</keyword>
<dbReference type="Gene3D" id="1.20.120.350">
    <property type="entry name" value="Voltage-gated potassium channels. Chain C"/>
    <property type="match status" value="1"/>
</dbReference>
<keyword evidence="7" id="KW-0630">Potassium</keyword>
<dbReference type="GO" id="GO:0005249">
    <property type="term" value="F:voltage-gated potassium channel activity"/>
    <property type="evidence" value="ECO:0007669"/>
    <property type="project" value="InterPro"/>
</dbReference>
<evidence type="ECO:0000256" key="10">
    <source>
        <dbReference type="ARBA" id="ARBA00023136"/>
    </source>
</evidence>
<evidence type="ECO:0000256" key="3">
    <source>
        <dbReference type="ARBA" id="ARBA00022538"/>
    </source>
</evidence>
<sequence>MIFLKKMVLTSDAISGKIFNIFIQVIIILSIISFSVETLPGLPPSVIRGLVLFEIITVMIFTVEYSLRILTAENKLRFIFSFFGIVDLLAILPFYLTVLGIDLRPIRMLRLLQLIRILKLARYSESIKRARLAFKLIKEDLVLFFFIAAIILYLSAVGIYYFERVAQPEVFRSIFHSLWWAVATLTTVGYGDAYPITVGGKVFTFFMLMVGLGIVAVPSGLIAAALSKVREMK</sequence>
<protein>
    <submittedName>
        <fullName evidence="15">Voltage-gated potassium channel</fullName>
    </submittedName>
</protein>
<evidence type="ECO:0000256" key="9">
    <source>
        <dbReference type="ARBA" id="ARBA00023065"/>
    </source>
</evidence>
<dbReference type="EMBL" id="CAADFY010000002">
    <property type="protein sequence ID" value="VFK51404.1"/>
    <property type="molecule type" value="Genomic_DNA"/>
</dbReference>
<dbReference type="PANTHER" id="PTHR11537">
    <property type="entry name" value="VOLTAGE-GATED POTASSIUM CHANNEL"/>
    <property type="match status" value="1"/>
</dbReference>
<proteinExistence type="predicted"/>
<evidence type="ECO:0000256" key="1">
    <source>
        <dbReference type="ARBA" id="ARBA00004141"/>
    </source>
</evidence>
<dbReference type="InterPro" id="IPR005821">
    <property type="entry name" value="Ion_trans_dom"/>
</dbReference>
<keyword evidence="11 15" id="KW-0407">Ion channel</keyword>
<evidence type="ECO:0000313" key="14">
    <source>
        <dbReference type="EMBL" id="VFK50292.1"/>
    </source>
</evidence>
<accession>A0A450ZC87</accession>
<dbReference type="PRINTS" id="PR00169">
    <property type="entry name" value="KCHANNEL"/>
</dbReference>